<dbReference type="SUPFAM" id="SSF53335">
    <property type="entry name" value="S-adenosyl-L-methionine-dependent methyltransferases"/>
    <property type="match status" value="1"/>
</dbReference>
<protein>
    <submittedName>
        <fullName evidence="2">Methyltransferase domain-containing protein</fullName>
    </submittedName>
</protein>
<dbReference type="Proteomes" id="UP000192674">
    <property type="component" value="Unassembled WGS sequence"/>
</dbReference>
<proteinExistence type="predicted"/>
<keyword evidence="2" id="KW-0489">Methyltransferase</keyword>
<dbReference type="AlphaFoldDB" id="A0A1W2FU93"/>
<keyword evidence="2" id="KW-0808">Transferase</keyword>
<dbReference type="PANTHER" id="PTHR43591">
    <property type="entry name" value="METHYLTRANSFERASE"/>
    <property type="match status" value="1"/>
</dbReference>
<dbReference type="CDD" id="cd02440">
    <property type="entry name" value="AdoMet_MTases"/>
    <property type="match status" value="1"/>
</dbReference>
<accession>A0A1W2FU93</accession>
<gene>
    <name evidence="2" type="ORF">SAMN05661093_08974</name>
</gene>
<dbReference type="EMBL" id="FWXV01000011">
    <property type="protein sequence ID" value="SMD25178.1"/>
    <property type="molecule type" value="Genomic_DNA"/>
</dbReference>
<dbReference type="InterPro" id="IPR029063">
    <property type="entry name" value="SAM-dependent_MTases_sf"/>
</dbReference>
<reference evidence="2 3" key="1">
    <citation type="submission" date="2017-04" db="EMBL/GenBank/DDBJ databases">
        <authorList>
            <person name="Afonso C.L."/>
            <person name="Miller P.J."/>
            <person name="Scott M.A."/>
            <person name="Spackman E."/>
            <person name="Goraichik I."/>
            <person name="Dimitrov K.M."/>
            <person name="Suarez D.L."/>
            <person name="Swayne D.E."/>
        </authorList>
    </citation>
    <scope>NUCLEOTIDE SEQUENCE [LARGE SCALE GENOMIC DNA]</scope>
    <source>
        <strain evidence="2 3">DSM 43828</strain>
    </source>
</reference>
<name>A0A1W2FU93_KIBAR</name>
<dbReference type="GO" id="GO:0008168">
    <property type="term" value="F:methyltransferase activity"/>
    <property type="evidence" value="ECO:0007669"/>
    <property type="project" value="UniProtKB-KW"/>
</dbReference>
<sequence>MSLRDAFDAADFTALGHHLWNPIGAATVAIAMPKPGERVLDACCGAGASAIPTARAVGPGGLVDAVDLSASMVDELRRLSTDLPQLHAHQADVTAWATGGYDIVQSALGIFFFPDMTAGTDRLISLARPGGRIVFTIWRGDAMAAAGEHLGRAVAEATKTPLPEKRPPHLFDQINQPDSYAAWLTERGLSNVDVAVHELRLTMTPELAWLVILGSGYRGALAKFSADTVEAVRGFYLSSLRDGGVTELEATTLIGSGYRPRTHAGSGIPSAPVRW</sequence>
<dbReference type="RefSeq" id="WP_084433311.1">
    <property type="nucleotide sequence ID" value="NZ_FWXV01000011.1"/>
</dbReference>
<evidence type="ECO:0000313" key="3">
    <source>
        <dbReference type="Proteomes" id="UP000192674"/>
    </source>
</evidence>
<dbReference type="OrthoDB" id="7032234at2"/>
<dbReference type="InterPro" id="IPR041698">
    <property type="entry name" value="Methyltransf_25"/>
</dbReference>
<feature type="domain" description="Methyltransferase" evidence="1">
    <location>
        <begin position="39"/>
        <end position="131"/>
    </location>
</feature>
<evidence type="ECO:0000313" key="2">
    <source>
        <dbReference type="EMBL" id="SMD25178.1"/>
    </source>
</evidence>
<dbReference type="GO" id="GO:0032259">
    <property type="term" value="P:methylation"/>
    <property type="evidence" value="ECO:0007669"/>
    <property type="project" value="UniProtKB-KW"/>
</dbReference>
<dbReference type="Gene3D" id="3.40.50.150">
    <property type="entry name" value="Vaccinia Virus protein VP39"/>
    <property type="match status" value="1"/>
</dbReference>
<organism evidence="2 3">
    <name type="scientific">Kibdelosporangium aridum</name>
    <dbReference type="NCBI Taxonomy" id="2030"/>
    <lineage>
        <taxon>Bacteria</taxon>
        <taxon>Bacillati</taxon>
        <taxon>Actinomycetota</taxon>
        <taxon>Actinomycetes</taxon>
        <taxon>Pseudonocardiales</taxon>
        <taxon>Pseudonocardiaceae</taxon>
        <taxon>Kibdelosporangium</taxon>
    </lineage>
</organism>
<evidence type="ECO:0000259" key="1">
    <source>
        <dbReference type="Pfam" id="PF13649"/>
    </source>
</evidence>
<keyword evidence="3" id="KW-1185">Reference proteome</keyword>
<dbReference type="Pfam" id="PF13649">
    <property type="entry name" value="Methyltransf_25"/>
    <property type="match status" value="1"/>
</dbReference>